<keyword evidence="1" id="KW-0812">Transmembrane</keyword>
<feature type="transmembrane region" description="Helical" evidence="1">
    <location>
        <begin position="37"/>
        <end position="55"/>
    </location>
</feature>
<evidence type="ECO:0000313" key="3">
    <source>
        <dbReference type="Proteomes" id="UP000291289"/>
    </source>
</evidence>
<organism evidence="2 3">
    <name type="scientific">Alloscardovia theropitheci</name>
    <dbReference type="NCBI Taxonomy" id="2496842"/>
    <lineage>
        <taxon>Bacteria</taxon>
        <taxon>Bacillati</taxon>
        <taxon>Actinomycetota</taxon>
        <taxon>Actinomycetes</taxon>
        <taxon>Bifidobacteriales</taxon>
        <taxon>Bifidobacteriaceae</taxon>
        <taxon>Alloscardovia</taxon>
    </lineage>
</organism>
<protein>
    <submittedName>
        <fullName evidence="2">Uncharacterized protein</fullName>
    </submittedName>
</protein>
<comment type="caution">
    <text evidence="2">The sequence shown here is derived from an EMBL/GenBank/DDBJ whole genome shotgun (WGS) entry which is preliminary data.</text>
</comment>
<proteinExistence type="predicted"/>
<accession>A0A4V2MU51</accession>
<dbReference type="EMBL" id="RXLP01000002">
    <property type="protein sequence ID" value="TCD54999.1"/>
    <property type="molecule type" value="Genomic_DNA"/>
</dbReference>
<keyword evidence="1" id="KW-0472">Membrane</keyword>
<evidence type="ECO:0000313" key="2">
    <source>
        <dbReference type="EMBL" id="TCD54999.1"/>
    </source>
</evidence>
<feature type="transmembrane region" description="Helical" evidence="1">
    <location>
        <begin position="12"/>
        <end position="31"/>
    </location>
</feature>
<dbReference type="Proteomes" id="UP000291289">
    <property type="component" value="Unassembled WGS sequence"/>
</dbReference>
<name>A0A4V2MU51_9BIFI</name>
<reference evidence="2 3" key="1">
    <citation type="submission" date="2018-12" db="EMBL/GenBank/DDBJ databases">
        <title>Alloscrdovia theropitheci sp. nov: a novel taxon from the feces of the bleeding-herat monkey (Theropithecus geleda).</title>
        <authorList>
            <person name="Modesto M."/>
        </authorList>
    </citation>
    <scope>NUCLEOTIDE SEQUENCE [LARGE SCALE GENOMIC DNA]</scope>
    <source>
        <strain evidence="2 3">GLDI4/2</strain>
    </source>
</reference>
<dbReference type="RefSeq" id="WP_131283057.1">
    <property type="nucleotide sequence ID" value="NZ_RXLP01000002.1"/>
</dbReference>
<gene>
    <name evidence="2" type="ORF">EJ419_01010</name>
</gene>
<keyword evidence="1" id="KW-1133">Transmembrane helix</keyword>
<keyword evidence="3" id="KW-1185">Reference proteome</keyword>
<evidence type="ECO:0000256" key="1">
    <source>
        <dbReference type="SAM" id="Phobius"/>
    </source>
</evidence>
<dbReference type="AlphaFoldDB" id="A0A4V2MU51"/>
<sequence length="60" mass="6841">MTFTEFIKNNIFIIIIAIAAIVGIVRFGIIAPNTLLMWLWIAVLIINVITLGIRWSSRKK</sequence>